<evidence type="ECO:0000256" key="1">
    <source>
        <dbReference type="ARBA" id="ARBA00023125"/>
    </source>
</evidence>
<keyword evidence="1 2" id="KW-0238">DNA-binding</keyword>
<dbReference type="NCBIfam" id="TIGR00621">
    <property type="entry name" value="ssb"/>
    <property type="match status" value="1"/>
</dbReference>
<evidence type="ECO:0000256" key="4">
    <source>
        <dbReference type="SAM" id="MobiDB-lite"/>
    </source>
</evidence>
<dbReference type="EMBL" id="JASGOQ010000002">
    <property type="protein sequence ID" value="MDV5392914.1"/>
    <property type="molecule type" value="Genomic_DNA"/>
</dbReference>
<dbReference type="Proteomes" id="UP001187859">
    <property type="component" value="Unassembled WGS sequence"/>
</dbReference>
<dbReference type="Gene3D" id="2.40.50.140">
    <property type="entry name" value="Nucleic acid-binding proteins"/>
    <property type="match status" value="1"/>
</dbReference>
<dbReference type="GO" id="GO:0006260">
    <property type="term" value="P:DNA replication"/>
    <property type="evidence" value="ECO:0007669"/>
    <property type="project" value="InterPro"/>
</dbReference>
<dbReference type="InterPro" id="IPR012340">
    <property type="entry name" value="NA-bd_OB-fold"/>
</dbReference>
<dbReference type="PANTHER" id="PTHR10302:SF27">
    <property type="entry name" value="SINGLE-STRANDED DNA-BINDING PROTEIN"/>
    <property type="match status" value="1"/>
</dbReference>
<comment type="caution">
    <text evidence="2">Lacks conserved residue(s) required for the propagation of feature annotation.</text>
</comment>
<gene>
    <name evidence="5" type="ORF">QM089_22230</name>
</gene>
<proteinExistence type="inferred from homology"/>
<dbReference type="SUPFAM" id="SSF50249">
    <property type="entry name" value="Nucleic acid-binding proteins"/>
    <property type="match status" value="1"/>
</dbReference>
<dbReference type="CDD" id="cd04496">
    <property type="entry name" value="SSB_OBF"/>
    <property type="match status" value="1"/>
</dbReference>
<protein>
    <recommendedName>
        <fullName evidence="2 3">Single-stranded DNA-binding protein</fullName>
        <shortName evidence="2">SSB</shortName>
    </recommendedName>
</protein>
<dbReference type="PROSITE" id="PS50935">
    <property type="entry name" value="SSB"/>
    <property type="match status" value="1"/>
</dbReference>
<feature type="compositionally biased region" description="Low complexity" evidence="4">
    <location>
        <begin position="120"/>
        <end position="175"/>
    </location>
</feature>
<evidence type="ECO:0000313" key="6">
    <source>
        <dbReference type="Proteomes" id="UP001187859"/>
    </source>
</evidence>
<dbReference type="RefSeq" id="WP_011711566.1">
    <property type="nucleotide sequence ID" value="NZ_JAOCAS010000016.1"/>
</dbReference>
<dbReference type="GO" id="GO:0003697">
    <property type="term" value="F:single-stranded DNA binding"/>
    <property type="evidence" value="ECO:0007669"/>
    <property type="project" value="UniProtKB-UniRule"/>
</dbReference>
<dbReference type="Pfam" id="PF00436">
    <property type="entry name" value="SSB"/>
    <property type="match status" value="1"/>
</dbReference>
<evidence type="ECO:0000256" key="2">
    <source>
        <dbReference type="HAMAP-Rule" id="MF_00984"/>
    </source>
</evidence>
<comment type="subunit">
    <text evidence="2">Homotetramer.</text>
</comment>
<evidence type="ECO:0000313" key="5">
    <source>
        <dbReference type="EMBL" id="MDV5392914.1"/>
    </source>
</evidence>
<reference evidence="5" key="1">
    <citation type="submission" date="2023-05" db="EMBL/GenBank/DDBJ databases">
        <title>Colonisation of extended spectrum b-lactamase- and carbapenemase-producing bacteria on hospital surfaces from low- and middle-income countries.</title>
        <authorList>
            <person name="Nieto-Rosado M."/>
            <person name="Sands K."/>
            <person name="Iregbu K."/>
            <person name="Zahra R."/>
            <person name="Mazarati J.B."/>
            <person name="Mehtar S."/>
            <person name="Barnards-Group B."/>
            <person name="Walsh T.R."/>
        </authorList>
    </citation>
    <scope>NUCLEOTIDE SEQUENCE</scope>
    <source>
        <strain evidence="5">PP-E493</strain>
    </source>
</reference>
<name>A0AAE4Q563_9GAMM</name>
<dbReference type="AlphaFoldDB" id="A0AAE4Q563"/>
<evidence type="ECO:0000256" key="3">
    <source>
        <dbReference type="RuleBase" id="RU000524"/>
    </source>
</evidence>
<sequence length="175" mass="19414">MGSVNKVIIVGNIGQEIDFKTLPSGTSVANFSVATSDTWKDQQGVQQEVTDWHKIVVWGKLAEIINQYGGKGRQVYIEGKQKTRKYKDANGQERYTTEVVVDFDGQVQLLGGSPKDNAGQSSGYQQNAPQQQGYQQNAPLLHGYQQNAPQQGGYQAQPQGGHQQNTQQQAYNYHR</sequence>
<dbReference type="HAMAP" id="MF_00984">
    <property type="entry name" value="SSB"/>
    <property type="match status" value="1"/>
</dbReference>
<feature type="region of interest" description="Disordered" evidence="4">
    <location>
        <begin position="110"/>
        <end position="175"/>
    </location>
</feature>
<comment type="caution">
    <text evidence="5">The sequence shown here is derived from an EMBL/GenBank/DDBJ whole genome shotgun (WGS) entry which is preliminary data.</text>
</comment>
<organism evidence="5 6">
    <name type="scientific">Shewanella xiamenensis</name>
    <dbReference type="NCBI Taxonomy" id="332186"/>
    <lineage>
        <taxon>Bacteria</taxon>
        <taxon>Pseudomonadati</taxon>
        <taxon>Pseudomonadota</taxon>
        <taxon>Gammaproteobacteria</taxon>
        <taxon>Alteromonadales</taxon>
        <taxon>Shewanellaceae</taxon>
        <taxon>Shewanella</taxon>
    </lineage>
</organism>
<dbReference type="InterPro" id="IPR000424">
    <property type="entry name" value="Primosome_PriB/ssb"/>
</dbReference>
<dbReference type="InterPro" id="IPR011344">
    <property type="entry name" value="ssDNA-bd"/>
</dbReference>
<accession>A0AAE4Q563</accession>
<dbReference type="GO" id="GO:0009295">
    <property type="term" value="C:nucleoid"/>
    <property type="evidence" value="ECO:0007669"/>
    <property type="project" value="TreeGrafter"/>
</dbReference>
<dbReference type="PANTHER" id="PTHR10302">
    <property type="entry name" value="SINGLE-STRANDED DNA-BINDING PROTEIN"/>
    <property type="match status" value="1"/>
</dbReference>